<evidence type="ECO:0000313" key="2">
    <source>
        <dbReference type="Proteomes" id="UP000266861"/>
    </source>
</evidence>
<evidence type="ECO:0000313" key="1">
    <source>
        <dbReference type="EMBL" id="RHZ81243.1"/>
    </source>
</evidence>
<reference evidence="1 2" key="1">
    <citation type="submission" date="2018-08" db="EMBL/GenBank/DDBJ databases">
        <title>Genome and evolution of the arbuscular mycorrhizal fungus Diversispora epigaea (formerly Glomus versiforme) and its bacterial endosymbionts.</title>
        <authorList>
            <person name="Sun X."/>
            <person name="Fei Z."/>
            <person name="Harrison M."/>
        </authorList>
    </citation>
    <scope>NUCLEOTIDE SEQUENCE [LARGE SCALE GENOMIC DNA]</scope>
    <source>
        <strain evidence="1 2">IT104</strain>
    </source>
</reference>
<dbReference type="EMBL" id="PQFF01000114">
    <property type="protein sequence ID" value="RHZ81243.1"/>
    <property type="molecule type" value="Genomic_DNA"/>
</dbReference>
<comment type="caution">
    <text evidence="1">The sequence shown here is derived from an EMBL/GenBank/DDBJ whole genome shotgun (WGS) entry which is preliminary data.</text>
</comment>
<protein>
    <submittedName>
        <fullName evidence="1">Uncharacterized protein</fullName>
    </submittedName>
</protein>
<dbReference type="Proteomes" id="UP000266861">
    <property type="component" value="Unassembled WGS sequence"/>
</dbReference>
<dbReference type="AlphaFoldDB" id="A0A397J8B2"/>
<organism evidence="1 2">
    <name type="scientific">Diversispora epigaea</name>
    <dbReference type="NCBI Taxonomy" id="1348612"/>
    <lineage>
        <taxon>Eukaryota</taxon>
        <taxon>Fungi</taxon>
        <taxon>Fungi incertae sedis</taxon>
        <taxon>Mucoromycota</taxon>
        <taxon>Glomeromycotina</taxon>
        <taxon>Glomeromycetes</taxon>
        <taxon>Diversisporales</taxon>
        <taxon>Diversisporaceae</taxon>
        <taxon>Diversispora</taxon>
    </lineage>
</organism>
<keyword evidence="2" id="KW-1185">Reference proteome</keyword>
<proteinExistence type="predicted"/>
<accession>A0A397J8B2</accession>
<sequence length="131" mass="15532">MPRLLDFFRRFLTVCHVTSHNDRHERKLAKVRMEKSNPTRYLIQGNNIWNLATIDNIDFKEKSFKFDNIYDVTRNNSHTTLRMVFQTQLPIEIKTVPEEVIELTAKTPLFGLNQDYTCRPNSKSKCRNPKC</sequence>
<dbReference type="OrthoDB" id="2441256at2759"/>
<gene>
    <name evidence="1" type="ORF">Glove_122g100</name>
</gene>
<name>A0A397J8B2_9GLOM</name>